<dbReference type="Pfam" id="PF00583">
    <property type="entry name" value="Acetyltransf_1"/>
    <property type="match status" value="1"/>
</dbReference>
<dbReference type="Gene3D" id="3.40.630.30">
    <property type="match status" value="1"/>
</dbReference>
<reference evidence="4 5" key="1">
    <citation type="journal article" date="2016" name="Environ. Microbiol.">
        <title>New Methyloceanibacter diversity from North Sea sediments includes methanotroph containing solely the soluble methane monooxygenase.</title>
        <authorList>
            <person name="Vekeman B."/>
            <person name="Kerckhof F.M."/>
            <person name="Cremers G."/>
            <person name="de Vos P."/>
            <person name="Vandamme P."/>
            <person name="Boon N."/>
            <person name="Op den Camp H.J."/>
            <person name="Heylen K."/>
        </authorList>
    </citation>
    <scope>NUCLEOTIDE SEQUENCE [LARGE SCALE GENOMIC DNA]</scope>
    <source>
        <strain evidence="4 5">R-67175</strain>
    </source>
</reference>
<evidence type="ECO:0000259" key="3">
    <source>
        <dbReference type="PROSITE" id="PS51186"/>
    </source>
</evidence>
<dbReference type="RefSeq" id="WP_083239379.1">
    <property type="nucleotide sequence ID" value="NZ_LPWF01000029.1"/>
</dbReference>
<gene>
    <name evidence="4" type="ORF">AUC69_14415</name>
</gene>
<dbReference type="Proteomes" id="UP000094472">
    <property type="component" value="Unassembled WGS sequence"/>
</dbReference>
<accession>A0A1E3VS42</accession>
<keyword evidence="2" id="KW-0012">Acyltransferase</keyword>
<dbReference type="STRING" id="1774969.AUC69_14415"/>
<dbReference type="PANTHER" id="PTHR43877">
    <property type="entry name" value="AMINOALKYLPHOSPHONATE N-ACETYLTRANSFERASE-RELATED-RELATED"/>
    <property type="match status" value="1"/>
</dbReference>
<dbReference type="SUPFAM" id="SSF55729">
    <property type="entry name" value="Acyl-CoA N-acyltransferases (Nat)"/>
    <property type="match status" value="1"/>
</dbReference>
<comment type="caution">
    <text evidence="4">The sequence shown here is derived from an EMBL/GenBank/DDBJ whole genome shotgun (WGS) entry which is preliminary data.</text>
</comment>
<dbReference type="InterPro" id="IPR050832">
    <property type="entry name" value="Bact_Acetyltransf"/>
</dbReference>
<dbReference type="CDD" id="cd04301">
    <property type="entry name" value="NAT_SF"/>
    <property type="match status" value="1"/>
</dbReference>
<dbReference type="InterPro" id="IPR000182">
    <property type="entry name" value="GNAT_dom"/>
</dbReference>
<evidence type="ECO:0000256" key="1">
    <source>
        <dbReference type="ARBA" id="ARBA00022679"/>
    </source>
</evidence>
<protein>
    <recommendedName>
        <fullName evidence="3">N-acetyltransferase domain-containing protein</fullName>
    </recommendedName>
</protein>
<proteinExistence type="predicted"/>
<evidence type="ECO:0000313" key="4">
    <source>
        <dbReference type="EMBL" id="ODR96367.1"/>
    </source>
</evidence>
<feature type="domain" description="N-acetyltransferase" evidence="3">
    <location>
        <begin position="3"/>
        <end position="183"/>
    </location>
</feature>
<dbReference type="GO" id="GO:0016747">
    <property type="term" value="F:acyltransferase activity, transferring groups other than amino-acyl groups"/>
    <property type="evidence" value="ECO:0007669"/>
    <property type="project" value="InterPro"/>
</dbReference>
<dbReference type="AlphaFoldDB" id="A0A1E3VS42"/>
<dbReference type="InterPro" id="IPR016181">
    <property type="entry name" value="Acyl_CoA_acyltransferase"/>
</dbReference>
<evidence type="ECO:0000256" key="2">
    <source>
        <dbReference type="ARBA" id="ARBA00023315"/>
    </source>
</evidence>
<keyword evidence="1" id="KW-0808">Transferase</keyword>
<keyword evidence="5" id="KW-1185">Reference proteome</keyword>
<name>A0A1E3VS42_9HYPH</name>
<dbReference type="OrthoDB" id="9788924at2"/>
<dbReference type="PROSITE" id="PS51186">
    <property type="entry name" value="GNAT"/>
    <property type="match status" value="1"/>
</dbReference>
<evidence type="ECO:0000313" key="5">
    <source>
        <dbReference type="Proteomes" id="UP000094472"/>
    </source>
</evidence>
<dbReference type="EMBL" id="LPWF01000029">
    <property type="protein sequence ID" value="ODR96367.1"/>
    <property type="molecule type" value="Genomic_DNA"/>
</dbReference>
<organism evidence="4 5">
    <name type="scientific">Methyloceanibacter superfactus</name>
    <dbReference type="NCBI Taxonomy" id="1774969"/>
    <lineage>
        <taxon>Bacteria</taxon>
        <taxon>Pseudomonadati</taxon>
        <taxon>Pseudomonadota</taxon>
        <taxon>Alphaproteobacteria</taxon>
        <taxon>Hyphomicrobiales</taxon>
        <taxon>Hyphomicrobiaceae</taxon>
        <taxon>Methyloceanibacter</taxon>
    </lineage>
</organism>
<sequence length="188" mass="19840">MIPNIRPATLADASALAVLVDIAGEGMPNWLWRTLAGPGASALAVGRDRARRDEGGFSYRHATIAELGDDIAASLIGYPLDDPYDLTGVDALPAYVQPLVRLEGQAPGSWYVNVLATFPEFRGQGIGGRLLDSADSQGREAGVTAMSVIVGSWNDRAARLYARAGYADVACETRCCRLISPMTAIGSS</sequence>